<dbReference type="EMBL" id="JAAWVT010000005">
    <property type="protein sequence ID" value="NKG21462.1"/>
    <property type="molecule type" value="Genomic_DNA"/>
</dbReference>
<comment type="caution">
    <text evidence="1">The sequence shown here is derived from an EMBL/GenBank/DDBJ whole genome shotgun (WGS) entry which is preliminary data.</text>
</comment>
<protein>
    <submittedName>
        <fullName evidence="1">Uncharacterized protein</fullName>
    </submittedName>
</protein>
<gene>
    <name evidence="1" type="ORF">HED64_12185</name>
</gene>
<evidence type="ECO:0000313" key="2">
    <source>
        <dbReference type="Proteomes" id="UP000746595"/>
    </source>
</evidence>
<dbReference type="Proteomes" id="UP000746595">
    <property type="component" value="Unassembled WGS sequence"/>
</dbReference>
<reference evidence="1 2" key="1">
    <citation type="submission" date="2020-04" db="EMBL/GenBank/DDBJ databases">
        <title>Paeniglutamicibacter sp. ANT13_2, a novel actinomycete isolated from sediment in Antarctica.</title>
        <authorList>
            <person name="Sakdapetsiri C."/>
            <person name="Pinyakong O."/>
        </authorList>
    </citation>
    <scope>NUCLEOTIDE SEQUENCE [LARGE SCALE GENOMIC DNA]</scope>
    <source>
        <strain evidence="1 2">ANT13_2</strain>
    </source>
</reference>
<evidence type="ECO:0000313" key="1">
    <source>
        <dbReference type="EMBL" id="NKG21462.1"/>
    </source>
</evidence>
<proteinExistence type="predicted"/>
<name>A0ABX1G5D5_9MICC</name>
<sequence>MKYRANNTISSVIGLNGGTGAASQSVGAEFPADGQMTVADARDWSIYNLEPLVHSEDVHCLEFDPTMLALNHLLAHGSTVPGNKFSVPLVVEEIEVSANPGEFSEGQFSGLNPDEG</sequence>
<organism evidence="1 2">
    <name type="scientific">Paeniglutamicibacter terrestris</name>
    <dbReference type="NCBI Taxonomy" id="2723403"/>
    <lineage>
        <taxon>Bacteria</taxon>
        <taxon>Bacillati</taxon>
        <taxon>Actinomycetota</taxon>
        <taxon>Actinomycetes</taxon>
        <taxon>Micrococcales</taxon>
        <taxon>Micrococcaceae</taxon>
        <taxon>Paeniglutamicibacter</taxon>
    </lineage>
</organism>
<accession>A0ABX1G5D5</accession>
<keyword evidence="2" id="KW-1185">Reference proteome</keyword>
<dbReference type="RefSeq" id="WP_168152263.1">
    <property type="nucleotide sequence ID" value="NZ_JAAWVT010000005.1"/>
</dbReference>